<dbReference type="EMBL" id="FO203512">
    <property type="protein sequence ID" value="CCK74676.1"/>
    <property type="molecule type" value="Genomic_DNA"/>
</dbReference>
<dbReference type="STRING" id="698738.OLEAN_C05000"/>
<feature type="compositionally biased region" description="Polar residues" evidence="1">
    <location>
        <begin position="208"/>
        <end position="219"/>
    </location>
</feature>
<evidence type="ECO:0000313" key="4">
    <source>
        <dbReference type="Proteomes" id="UP000032749"/>
    </source>
</evidence>
<protein>
    <recommendedName>
        <fullName evidence="2">DUF2846 domain-containing protein</fullName>
    </recommendedName>
</protein>
<reference evidence="3 4" key="1">
    <citation type="journal article" date="2013" name="Nat. Commun.">
        <title>Genome sequence and functional genomic analysis of the oil-degrading bacterium Oleispira antarctica.</title>
        <authorList>
            <person name="Kube M."/>
            <person name="Chernikova T.N."/>
            <person name="Al-Ramahi Y."/>
            <person name="Beloqui A."/>
            <person name="Lopez-Cortez N."/>
            <person name="Guazzaroni M.E."/>
            <person name="Heipieper H.J."/>
            <person name="Klages S."/>
            <person name="Kotsyurbenko O.R."/>
            <person name="Langer I."/>
            <person name="Nechitaylo T.Y."/>
            <person name="Lunsdorf H."/>
            <person name="Fernandez M."/>
            <person name="Juarez S."/>
            <person name="Ciordia S."/>
            <person name="Singer A."/>
            <person name="Kagan O."/>
            <person name="Egorova O."/>
            <person name="Petit P.A."/>
            <person name="Stogios P."/>
            <person name="Kim Y."/>
            <person name="Tchigvintsev A."/>
            <person name="Flick R."/>
            <person name="Denaro R."/>
            <person name="Genovese M."/>
            <person name="Albar J.P."/>
            <person name="Reva O.N."/>
            <person name="Martinez-Gomariz M."/>
            <person name="Tran H."/>
            <person name="Ferrer M."/>
            <person name="Savchenko A."/>
            <person name="Yakunin A.F."/>
            <person name="Yakimov M.M."/>
            <person name="Golyshina O.V."/>
            <person name="Reinhardt R."/>
            <person name="Golyshin P.N."/>
        </authorList>
    </citation>
    <scope>NUCLEOTIDE SEQUENCE [LARGE SCALE GENOMIC DNA]</scope>
</reference>
<organism evidence="3 4">
    <name type="scientific">Oleispira antarctica RB-8</name>
    <dbReference type="NCBI Taxonomy" id="698738"/>
    <lineage>
        <taxon>Bacteria</taxon>
        <taxon>Pseudomonadati</taxon>
        <taxon>Pseudomonadota</taxon>
        <taxon>Gammaproteobacteria</taxon>
        <taxon>Oceanospirillales</taxon>
        <taxon>Oceanospirillaceae</taxon>
        <taxon>Oleispira</taxon>
    </lineage>
</organism>
<sequence length="219" mass="24857">MIKIGLLLLSVFMLPSCTIYQSIGHSFGSFVSTPNGQDFQPVGYRWDYEHTALVYVYRPASTWANDELESPSFYLNGERLFNIKGNGYTWYELKPGTYEIKIRRPLLGLEGIEVTNAVDFTLRMVTELDLNAKAGSVYYLRYSEVDKDAAKFENMTFHENPLQLVTPEVALAEIQQTKMLDEGRGLIADIPEEEVKIAAPAKEKPQQEESPGTKSWNPF</sequence>
<dbReference type="KEGG" id="oai:OLEAN_C05000"/>
<gene>
    <name evidence="3" type="ORF">OLEAN_C05000</name>
</gene>
<keyword evidence="4" id="KW-1185">Reference proteome</keyword>
<dbReference type="Pfam" id="PF11008">
    <property type="entry name" value="DUF2846"/>
    <property type="match status" value="1"/>
</dbReference>
<feature type="compositionally biased region" description="Basic and acidic residues" evidence="1">
    <location>
        <begin position="197"/>
        <end position="207"/>
    </location>
</feature>
<dbReference type="AlphaFoldDB" id="R4YJU0"/>
<evidence type="ECO:0000256" key="1">
    <source>
        <dbReference type="SAM" id="MobiDB-lite"/>
    </source>
</evidence>
<dbReference type="HOGENOM" id="CLU_096129_0_0_6"/>
<dbReference type="Proteomes" id="UP000032749">
    <property type="component" value="Chromosome"/>
</dbReference>
<feature type="region of interest" description="Disordered" evidence="1">
    <location>
        <begin position="197"/>
        <end position="219"/>
    </location>
</feature>
<evidence type="ECO:0000259" key="2">
    <source>
        <dbReference type="Pfam" id="PF11008"/>
    </source>
</evidence>
<feature type="domain" description="DUF2846" evidence="2">
    <location>
        <begin position="50"/>
        <end position="147"/>
    </location>
</feature>
<name>R4YJU0_OLEAN</name>
<dbReference type="OrthoDB" id="6355011at2"/>
<proteinExistence type="predicted"/>
<dbReference type="InterPro" id="IPR022548">
    <property type="entry name" value="DUF2846"/>
</dbReference>
<accession>R4YJU0</accession>
<evidence type="ECO:0000313" key="3">
    <source>
        <dbReference type="EMBL" id="CCK74676.1"/>
    </source>
</evidence>